<protein>
    <submittedName>
        <fullName evidence="2">Uncharacterized mitochondrial protein AtMg00810-like</fullName>
    </submittedName>
</protein>
<dbReference type="KEGG" id="nta:107775597"/>
<feature type="chain" id="PRO_5010353350" evidence="1">
    <location>
        <begin position="26"/>
        <end position="138"/>
    </location>
</feature>
<dbReference type="OrthoDB" id="1301315at2759"/>
<keyword evidence="1" id="KW-0732">Signal</keyword>
<sequence length="138" mass="15639">MKDLCELKFFLGILKLIAELGLGGAKPASALLEHNQKLTCTDYDNFINNQRTDKDNTDTDHLLSDASQYQRLVGRLLYLTMTRTNIAFDVQTRKFVTRYLVKFGNALISWKSKKQDIVARSSAEAEFRSMASIVAELT</sequence>
<dbReference type="OMA" id="FRSMASI"/>
<name>A0A1S3YF25_TOBAC</name>
<dbReference type="RefSeq" id="XP_016450836.1">
    <property type="nucleotide sequence ID" value="XM_016595350.1"/>
</dbReference>
<dbReference type="PaxDb" id="4097-A0A1S3YF25"/>
<feature type="signal peptide" evidence="1">
    <location>
        <begin position="1"/>
        <end position="25"/>
    </location>
</feature>
<gene>
    <name evidence="2" type="primary">LOC107775597</name>
</gene>
<dbReference type="CDD" id="cd09272">
    <property type="entry name" value="RNase_HI_RT_Ty1"/>
    <property type="match status" value="1"/>
</dbReference>
<proteinExistence type="predicted"/>
<dbReference type="PANTHER" id="PTHR11439:SF514">
    <property type="entry name" value="GAG-PRE-INTEGRASE DOMAIN-CONTAINING PROTEIN"/>
    <property type="match status" value="1"/>
</dbReference>
<evidence type="ECO:0000313" key="2">
    <source>
        <dbReference type="RefSeq" id="XP_016450836.1"/>
    </source>
</evidence>
<reference evidence="2" key="1">
    <citation type="submission" date="2025-08" db="UniProtKB">
        <authorList>
            <consortium name="RefSeq"/>
        </authorList>
    </citation>
    <scope>IDENTIFICATION</scope>
</reference>
<accession>A0A1S3YF25</accession>
<dbReference type="AlphaFoldDB" id="A0A1S3YF25"/>
<evidence type="ECO:0000256" key="1">
    <source>
        <dbReference type="SAM" id="SignalP"/>
    </source>
</evidence>
<dbReference type="PANTHER" id="PTHR11439">
    <property type="entry name" value="GAG-POL-RELATED RETROTRANSPOSON"/>
    <property type="match status" value="1"/>
</dbReference>
<organism evidence="2">
    <name type="scientific">Nicotiana tabacum</name>
    <name type="common">Common tobacco</name>
    <dbReference type="NCBI Taxonomy" id="4097"/>
    <lineage>
        <taxon>Eukaryota</taxon>
        <taxon>Viridiplantae</taxon>
        <taxon>Streptophyta</taxon>
        <taxon>Embryophyta</taxon>
        <taxon>Tracheophyta</taxon>
        <taxon>Spermatophyta</taxon>
        <taxon>Magnoliopsida</taxon>
        <taxon>eudicotyledons</taxon>
        <taxon>Gunneridae</taxon>
        <taxon>Pentapetalae</taxon>
        <taxon>asterids</taxon>
        <taxon>lamiids</taxon>
        <taxon>Solanales</taxon>
        <taxon>Solanaceae</taxon>
        <taxon>Nicotianoideae</taxon>
        <taxon>Nicotianeae</taxon>
        <taxon>Nicotiana</taxon>
    </lineage>
</organism>